<dbReference type="AlphaFoldDB" id="K9WF56"/>
<protein>
    <submittedName>
        <fullName evidence="1">Uncharacterized protein</fullName>
    </submittedName>
</protein>
<accession>K9WF56</accession>
<dbReference type="KEGG" id="mic:Mic7113_2327"/>
<dbReference type="EMBL" id="CP003630">
    <property type="protein sequence ID" value="AFZ18132.1"/>
    <property type="molecule type" value="Genomic_DNA"/>
</dbReference>
<dbReference type="Proteomes" id="UP000010471">
    <property type="component" value="Chromosome"/>
</dbReference>
<reference evidence="1 2" key="1">
    <citation type="submission" date="2012-06" db="EMBL/GenBank/DDBJ databases">
        <title>Finished chromosome of genome of Microcoleus sp. PCC 7113.</title>
        <authorList>
            <consortium name="US DOE Joint Genome Institute"/>
            <person name="Gugger M."/>
            <person name="Coursin T."/>
            <person name="Rippka R."/>
            <person name="Tandeau De Marsac N."/>
            <person name="Huntemann M."/>
            <person name="Wei C.-L."/>
            <person name="Han J."/>
            <person name="Detter J.C."/>
            <person name="Han C."/>
            <person name="Tapia R."/>
            <person name="Chen A."/>
            <person name="Kyrpides N."/>
            <person name="Mavromatis K."/>
            <person name="Markowitz V."/>
            <person name="Szeto E."/>
            <person name="Ivanova N."/>
            <person name="Pagani I."/>
            <person name="Pati A."/>
            <person name="Goodwin L."/>
            <person name="Nordberg H.P."/>
            <person name="Cantor M.N."/>
            <person name="Hua S.X."/>
            <person name="Woyke T."/>
            <person name="Kerfeld C.A."/>
        </authorList>
    </citation>
    <scope>NUCLEOTIDE SEQUENCE [LARGE SCALE GENOMIC DNA]</scope>
    <source>
        <strain evidence="1 2">PCC 7113</strain>
    </source>
</reference>
<evidence type="ECO:0000313" key="2">
    <source>
        <dbReference type="Proteomes" id="UP000010471"/>
    </source>
</evidence>
<evidence type="ECO:0000313" key="1">
    <source>
        <dbReference type="EMBL" id="AFZ18132.1"/>
    </source>
</evidence>
<name>K9WF56_9CYAN</name>
<organism evidence="1 2">
    <name type="scientific">Allocoleopsis franciscana PCC 7113</name>
    <dbReference type="NCBI Taxonomy" id="1173027"/>
    <lineage>
        <taxon>Bacteria</taxon>
        <taxon>Bacillati</taxon>
        <taxon>Cyanobacteriota</taxon>
        <taxon>Cyanophyceae</taxon>
        <taxon>Coleofasciculales</taxon>
        <taxon>Coleofasciculaceae</taxon>
        <taxon>Allocoleopsis</taxon>
        <taxon>Allocoleopsis franciscana</taxon>
    </lineage>
</organism>
<sequence length="124" mass="14068">MTSLLEYTRATIRIGVAEVPKQTTTNAFRRVLCPIAWGQQPYRPHVPRSDRLPTHAVWALLRLGLTHPLTMILENSPPQVLKQILRFAHNVRIPSQCISSPQEGFLGIQFLCHPAIAINFCNYL</sequence>
<dbReference type="HOGENOM" id="CLU_2001261_0_0_3"/>
<keyword evidence="2" id="KW-1185">Reference proteome</keyword>
<gene>
    <name evidence="1" type="ORF">Mic7113_2327</name>
</gene>
<proteinExistence type="predicted"/>